<dbReference type="InterPro" id="IPR001647">
    <property type="entry name" value="HTH_TetR"/>
</dbReference>
<evidence type="ECO:0000313" key="4">
    <source>
        <dbReference type="EMBL" id="MXQ65217.1"/>
    </source>
</evidence>
<feature type="DNA-binding region" description="H-T-H motif" evidence="2">
    <location>
        <begin position="45"/>
        <end position="64"/>
    </location>
</feature>
<dbReference type="PROSITE" id="PS50977">
    <property type="entry name" value="HTH_TETR_2"/>
    <property type="match status" value="1"/>
</dbReference>
<comment type="caution">
    <text evidence="4">The sequence shown here is derived from an EMBL/GenBank/DDBJ whole genome shotgun (WGS) entry which is preliminary data.</text>
</comment>
<dbReference type="EMBL" id="WUTW01000002">
    <property type="protein sequence ID" value="MXQ65217.1"/>
    <property type="molecule type" value="Genomic_DNA"/>
</dbReference>
<dbReference type="InterPro" id="IPR009057">
    <property type="entry name" value="Homeodomain-like_sf"/>
</dbReference>
<dbReference type="GO" id="GO:0003700">
    <property type="term" value="F:DNA-binding transcription factor activity"/>
    <property type="evidence" value="ECO:0007669"/>
    <property type="project" value="TreeGrafter"/>
</dbReference>
<evidence type="ECO:0000256" key="2">
    <source>
        <dbReference type="PROSITE-ProRule" id="PRU00335"/>
    </source>
</evidence>
<dbReference type="InterPro" id="IPR050109">
    <property type="entry name" value="HTH-type_TetR-like_transc_reg"/>
</dbReference>
<gene>
    <name evidence="4" type="ORF">GQ466_14345</name>
</gene>
<evidence type="ECO:0000259" key="3">
    <source>
        <dbReference type="PROSITE" id="PS50977"/>
    </source>
</evidence>
<dbReference type="AlphaFoldDB" id="A0A6I4W4V3"/>
<organism evidence="4 5">
    <name type="scientific">Actinomadura rayongensis</name>
    <dbReference type="NCBI Taxonomy" id="1429076"/>
    <lineage>
        <taxon>Bacteria</taxon>
        <taxon>Bacillati</taxon>
        <taxon>Actinomycetota</taxon>
        <taxon>Actinomycetes</taxon>
        <taxon>Streptosporangiales</taxon>
        <taxon>Thermomonosporaceae</taxon>
        <taxon>Actinomadura</taxon>
    </lineage>
</organism>
<sequence length="219" mass="24100">MTDPVSSDKRRYRGMDGPERQAARRASLLAAGLELFGTVGYVATTVEAVCREAGLAKKYFYESFADREALMLAIYDDAVRRGQEAALVAVAGAGPTIEERIAAGLGAVIRALGTDPRVTRLVFREIIRVATPVSEERYRQAKRDFAEFVIADLTATAGIPRTKRMQMGTTQLVGAFNEIMTERVLGHLDATLDEVTEITVTVFNVVYRQYMRELAEDAG</sequence>
<dbReference type="SUPFAM" id="SSF46689">
    <property type="entry name" value="Homeodomain-like"/>
    <property type="match status" value="1"/>
</dbReference>
<keyword evidence="1 2" id="KW-0238">DNA-binding</keyword>
<feature type="domain" description="HTH tetR-type" evidence="3">
    <location>
        <begin position="22"/>
        <end position="82"/>
    </location>
</feature>
<proteinExistence type="predicted"/>
<dbReference type="PANTHER" id="PTHR30055:SF226">
    <property type="entry name" value="HTH-TYPE TRANSCRIPTIONAL REGULATOR PKSA"/>
    <property type="match status" value="1"/>
</dbReference>
<dbReference type="RefSeq" id="WP_161103339.1">
    <property type="nucleotide sequence ID" value="NZ_JBHLYI010000010.1"/>
</dbReference>
<accession>A0A6I4W4V3</accession>
<name>A0A6I4W4V3_9ACTN</name>
<dbReference type="Pfam" id="PF00440">
    <property type="entry name" value="TetR_N"/>
    <property type="match status" value="1"/>
</dbReference>
<dbReference type="OrthoDB" id="4331447at2"/>
<keyword evidence="5" id="KW-1185">Reference proteome</keyword>
<evidence type="ECO:0000256" key="1">
    <source>
        <dbReference type="ARBA" id="ARBA00023125"/>
    </source>
</evidence>
<dbReference type="PRINTS" id="PR00455">
    <property type="entry name" value="HTHTETR"/>
</dbReference>
<reference evidence="4 5" key="1">
    <citation type="submission" date="2019-12" db="EMBL/GenBank/DDBJ databases">
        <title>Nocardia macrotermitis sp. nov. and Nocardia aurantia sp. nov., isolated from the gut of the fungus growing-termite Macrotermes natalensis.</title>
        <authorList>
            <person name="Christine B."/>
            <person name="Rene B."/>
        </authorList>
    </citation>
    <scope>NUCLEOTIDE SEQUENCE [LARGE SCALE GENOMIC DNA]</scope>
    <source>
        <strain evidence="4 5">DSM 102126</strain>
    </source>
</reference>
<dbReference type="Gene3D" id="1.10.357.10">
    <property type="entry name" value="Tetracycline Repressor, domain 2"/>
    <property type="match status" value="1"/>
</dbReference>
<protein>
    <submittedName>
        <fullName evidence="4">TetR family transcriptional regulator</fullName>
    </submittedName>
</protein>
<dbReference type="PANTHER" id="PTHR30055">
    <property type="entry name" value="HTH-TYPE TRANSCRIPTIONAL REGULATOR RUTR"/>
    <property type="match status" value="1"/>
</dbReference>
<evidence type="ECO:0000313" key="5">
    <source>
        <dbReference type="Proteomes" id="UP000431901"/>
    </source>
</evidence>
<dbReference type="Proteomes" id="UP000431901">
    <property type="component" value="Unassembled WGS sequence"/>
</dbReference>
<dbReference type="GO" id="GO:0000976">
    <property type="term" value="F:transcription cis-regulatory region binding"/>
    <property type="evidence" value="ECO:0007669"/>
    <property type="project" value="TreeGrafter"/>
</dbReference>